<dbReference type="RefSeq" id="WP_048690769.1">
    <property type="nucleotide sequence ID" value="NZ_KQ130485.1"/>
</dbReference>
<dbReference type="GO" id="GO:0006313">
    <property type="term" value="P:DNA transposition"/>
    <property type="evidence" value="ECO:0007669"/>
    <property type="project" value="InterPro"/>
</dbReference>
<dbReference type="OrthoDB" id="9810995at2"/>
<organism evidence="3 4">
    <name type="scientific">Catenovulum maritimum</name>
    <dbReference type="NCBI Taxonomy" id="1513271"/>
    <lineage>
        <taxon>Bacteria</taxon>
        <taxon>Pseudomonadati</taxon>
        <taxon>Pseudomonadota</taxon>
        <taxon>Gammaproteobacteria</taxon>
        <taxon>Alteromonadales</taxon>
        <taxon>Alteromonadaceae</taxon>
        <taxon>Catenovulum</taxon>
    </lineage>
</organism>
<gene>
    <name evidence="3" type="ORF">XM47_06110</name>
</gene>
<sequence>MPRNITPEFKLECVDLVINQGYKHQDAADAMQVGLSSIQRWVSQYKKEQQGFTPKAGAITPEQKRIQELEKQVKQLQSDNQLLKKASAFFAMEMNSGNKLR</sequence>
<dbReference type="PATRIC" id="fig|1513271.3.peg.1252"/>
<comment type="similarity">
    <text evidence="1">Belongs to the transposase 8 family.</text>
</comment>
<keyword evidence="4" id="KW-1185">Reference proteome</keyword>
<dbReference type="GO" id="GO:0004803">
    <property type="term" value="F:transposase activity"/>
    <property type="evidence" value="ECO:0007669"/>
    <property type="project" value="InterPro"/>
</dbReference>
<comment type="caution">
    <text evidence="3">The sequence shown here is derived from an EMBL/GenBank/DDBJ whole genome shotgun (WGS) entry which is preliminary data.</text>
</comment>
<dbReference type="Pfam" id="PF01527">
    <property type="entry name" value="HTH_Tnp_1"/>
    <property type="match status" value="1"/>
</dbReference>
<dbReference type="SUPFAM" id="SSF46689">
    <property type="entry name" value="Homeodomain-like"/>
    <property type="match status" value="1"/>
</dbReference>
<dbReference type="PANTHER" id="PTHR33215:SF12">
    <property type="entry name" value="TRANSPOSASE INSN FOR INSERTION SEQUENCE ELEMENT IS911A-RELATED"/>
    <property type="match status" value="1"/>
</dbReference>
<dbReference type="Gene3D" id="1.10.10.60">
    <property type="entry name" value="Homeodomain-like"/>
    <property type="match status" value="1"/>
</dbReference>
<dbReference type="EMBL" id="LAZL01000007">
    <property type="protein sequence ID" value="KMT66020.1"/>
    <property type="molecule type" value="Genomic_DNA"/>
</dbReference>
<name>A0A0J8GTD9_9ALTE</name>
<evidence type="ECO:0000313" key="4">
    <source>
        <dbReference type="Proteomes" id="UP000037600"/>
    </source>
</evidence>
<dbReference type="GO" id="GO:0003677">
    <property type="term" value="F:DNA binding"/>
    <property type="evidence" value="ECO:0007669"/>
    <property type="project" value="InterPro"/>
</dbReference>
<evidence type="ECO:0000256" key="1">
    <source>
        <dbReference type="ARBA" id="ARBA00009964"/>
    </source>
</evidence>
<dbReference type="InterPro" id="IPR009057">
    <property type="entry name" value="Homeodomain-like_sf"/>
</dbReference>
<proteinExistence type="inferred from homology"/>
<keyword evidence="2" id="KW-0175">Coiled coil</keyword>
<evidence type="ECO:0000313" key="3">
    <source>
        <dbReference type="EMBL" id="KMT66020.1"/>
    </source>
</evidence>
<dbReference type="AlphaFoldDB" id="A0A0J8GTD9"/>
<accession>A0A0J8GTD9</accession>
<dbReference type="InterPro" id="IPR002514">
    <property type="entry name" value="Transposase_8"/>
</dbReference>
<dbReference type="InterPro" id="IPR051839">
    <property type="entry name" value="RD_transcriptional_regulator"/>
</dbReference>
<evidence type="ECO:0000256" key="2">
    <source>
        <dbReference type="SAM" id="Coils"/>
    </source>
</evidence>
<reference evidence="3 4" key="1">
    <citation type="submission" date="2015-04" db="EMBL/GenBank/DDBJ databases">
        <title>Draft Genome Sequence of the Novel Agar-Digesting Marine Bacterium Q1.</title>
        <authorList>
            <person name="Li Y."/>
            <person name="Li D."/>
            <person name="Chen G."/>
            <person name="Du Z."/>
        </authorList>
    </citation>
    <scope>NUCLEOTIDE SEQUENCE [LARGE SCALE GENOMIC DNA]</scope>
    <source>
        <strain evidence="3 4">Q1</strain>
    </source>
</reference>
<protein>
    <submittedName>
        <fullName evidence="3">Transposase</fullName>
    </submittedName>
</protein>
<dbReference type="PANTHER" id="PTHR33215">
    <property type="entry name" value="PROTEIN DISTAL ANTENNA"/>
    <property type="match status" value="1"/>
</dbReference>
<feature type="coiled-coil region" evidence="2">
    <location>
        <begin position="59"/>
        <end position="86"/>
    </location>
</feature>
<dbReference type="Proteomes" id="UP000037600">
    <property type="component" value="Unassembled WGS sequence"/>
</dbReference>
<dbReference type="STRING" id="1513271.XM47_06110"/>